<organism evidence="2 3">
    <name type="scientific">Glossina brevipalpis</name>
    <dbReference type="NCBI Taxonomy" id="37001"/>
    <lineage>
        <taxon>Eukaryota</taxon>
        <taxon>Metazoa</taxon>
        <taxon>Ecdysozoa</taxon>
        <taxon>Arthropoda</taxon>
        <taxon>Hexapoda</taxon>
        <taxon>Insecta</taxon>
        <taxon>Pterygota</taxon>
        <taxon>Neoptera</taxon>
        <taxon>Endopterygota</taxon>
        <taxon>Diptera</taxon>
        <taxon>Brachycera</taxon>
        <taxon>Muscomorpha</taxon>
        <taxon>Hippoboscoidea</taxon>
        <taxon>Glossinidae</taxon>
        <taxon>Glossina</taxon>
    </lineage>
</organism>
<evidence type="ECO:0000313" key="2">
    <source>
        <dbReference type="EnsemblMetazoa" id="GBRI034810-PA"/>
    </source>
</evidence>
<evidence type="ECO:0000313" key="3">
    <source>
        <dbReference type="Proteomes" id="UP000091820"/>
    </source>
</evidence>
<accession>A0A1A9WWA3</accession>
<proteinExistence type="predicted"/>
<keyword evidence="1" id="KW-1133">Transmembrane helix</keyword>
<reference evidence="3" key="1">
    <citation type="submission" date="2014-03" db="EMBL/GenBank/DDBJ databases">
        <authorList>
            <person name="Aksoy S."/>
            <person name="Warren W."/>
            <person name="Wilson R.K."/>
        </authorList>
    </citation>
    <scope>NUCLEOTIDE SEQUENCE [LARGE SCALE GENOMIC DNA]</scope>
    <source>
        <strain evidence="3">IAEA</strain>
    </source>
</reference>
<dbReference type="VEuPathDB" id="VectorBase:GBRI034810"/>
<dbReference type="AlphaFoldDB" id="A0A1A9WWA3"/>
<reference evidence="2" key="2">
    <citation type="submission" date="2020-05" db="UniProtKB">
        <authorList>
            <consortium name="EnsemblMetazoa"/>
        </authorList>
    </citation>
    <scope>IDENTIFICATION</scope>
    <source>
        <strain evidence="2">IAEA</strain>
    </source>
</reference>
<keyword evidence="3" id="KW-1185">Reference proteome</keyword>
<dbReference type="Proteomes" id="UP000091820">
    <property type="component" value="Unassembled WGS sequence"/>
</dbReference>
<feature type="transmembrane region" description="Helical" evidence="1">
    <location>
        <begin position="31"/>
        <end position="50"/>
    </location>
</feature>
<dbReference type="EnsemblMetazoa" id="GBRI034810-RA">
    <property type="protein sequence ID" value="GBRI034810-PA"/>
    <property type="gene ID" value="GBRI034810"/>
</dbReference>
<sequence length="114" mass="12487">MANPINFSDCYAKAESVSQSADVYKKMPSTLFAFLTLNVCLMKMLVIAPAKTGKERSNNKAVITTDQTNKGIRSKEIPVARILITVIIKFTAPKIEEIPAKCNEKIAKSTEAPP</sequence>
<protein>
    <submittedName>
        <fullName evidence="2">Uncharacterized protein</fullName>
    </submittedName>
</protein>
<keyword evidence="1" id="KW-0812">Transmembrane</keyword>
<evidence type="ECO:0000256" key="1">
    <source>
        <dbReference type="SAM" id="Phobius"/>
    </source>
</evidence>
<name>A0A1A9WWA3_9MUSC</name>
<dbReference type="STRING" id="37001.A0A1A9WWA3"/>
<keyword evidence="1" id="KW-0472">Membrane</keyword>